<dbReference type="RefSeq" id="WP_163712719.1">
    <property type="nucleotide sequence ID" value="NZ_BLKZ01000001.1"/>
</dbReference>
<comment type="similarity">
    <text evidence="1">Belongs to the mycobacterial PPE family.</text>
</comment>
<comment type="caution">
    <text evidence="4">The sequence shown here is derived from an EMBL/GenBank/DDBJ whole genome shotgun (WGS) entry which is preliminary data.</text>
</comment>
<proteinExistence type="inferred from homology"/>
<dbReference type="InterPro" id="IPR000030">
    <property type="entry name" value="PPE_dom"/>
</dbReference>
<reference evidence="4 5" key="1">
    <citation type="journal article" date="2019" name="Emerg. Microbes Infect.">
        <title>Comprehensive subspecies identification of 175 nontuberculous mycobacteria species based on 7547 genomic profiles.</title>
        <authorList>
            <person name="Matsumoto Y."/>
            <person name="Kinjo T."/>
            <person name="Motooka D."/>
            <person name="Nabeya D."/>
            <person name="Jung N."/>
            <person name="Uechi K."/>
            <person name="Horii T."/>
            <person name="Iida T."/>
            <person name="Fujita J."/>
            <person name="Nakamura S."/>
        </authorList>
    </citation>
    <scope>NUCLEOTIDE SEQUENCE [LARGE SCALE GENOMIC DNA]</scope>
    <source>
        <strain evidence="4 5">JCM 30725</strain>
    </source>
</reference>
<sequence length="473" mass="47506">MIFALRPPEITSGLMYMGPGAGPMIAAATAWDALAAELQSTAASYGLIVDGLANEEWIGPSSAAMAAAVVPYVAWMSATAAQAKAAAEQAQAAVSAYEAAFAAVVPPQAIAINRSELASLVATNLFGQNTAAIAALEAQYGEMWAQDTSAMLTYTGSSAAAARLTPYTEPPQITNESGVAAQQAAIGQASGLSAGTAATTAATAAATAAPTAAPVFPFDIVLAVFEALGSGGTAYMQAMGQLLNALTGTPLAAQTWENFFGIFADIGRFSTVANDIMSIPNLAMTEFKLFWKPPLEDIPKSALGAGLGMASHVQGLGSATTASVGAANVVGKLSVPPSWATATPAIRMASTALPATSLAAAPSAGVSADLVNQMAMGSMTGGAIGGAAAQILSGSGARARANGGKGPVEPVKLDEVIAKLQKEPDSVKHWNVDKAGLDALLEKLSKEPGIHAVHVSNKDKPKVTLPDAQLGGT</sequence>
<keyword evidence="5" id="KW-1185">Reference proteome</keyword>
<accession>A0A7I9YPR8</accession>
<dbReference type="InterPro" id="IPR022171">
    <property type="entry name" value="PPE_C"/>
</dbReference>
<dbReference type="InterPro" id="IPR038332">
    <property type="entry name" value="PPE_sf"/>
</dbReference>
<dbReference type="Gene3D" id="1.20.1260.20">
    <property type="entry name" value="PPE superfamily"/>
    <property type="match status" value="1"/>
</dbReference>
<organism evidence="4 5">
    <name type="scientific">Mycobacterium bourgelatii</name>
    <dbReference type="NCBI Taxonomy" id="1273442"/>
    <lineage>
        <taxon>Bacteria</taxon>
        <taxon>Bacillati</taxon>
        <taxon>Actinomycetota</taxon>
        <taxon>Actinomycetes</taxon>
        <taxon>Mycobacteriales</taxon>
        <taxon>Mycobacteriaceae</taxon>
        <taxon>Mycobacterium</taxon>
    </lineage>
</organism>
<dbReference type="FunFam" id="1.20.1260.20:FF:000001">
    <property type="entry name" value="PPE family protein PPE41"/>
    <property type="match status" value="1"/>
</dbReference>
<gene>
    <name evidence="4" type="primary">PPE33_2</name>
    <name evidence="4" type="ORF">MBOU_27170</name>
</gene>
<dbReference type="GO" id="GO:0052572">
    <property type="term" value="P:response to host immune response"/>
    <property type="evidence" value="ECO:0007669"/>
    <property type="project" value="TreeGrafter"/>
</dbReference>
<evidence type="ECO:0000313" key="5">
    <source>
        <dbReference type="Proteomes" id="UP000465360"/>
    </source>
</evidence>
<name>A0A7I9YPR8_MYCBU</name>
<dbReference type="PANTHER" id="PTHR46766:SF1">
    <property type="entry name" value="GLUTAMINE-RICH PROTEIN 2"/>
    <property type="match status" value="1"/>
</dbReference>
<evidence type="ECO:0000313" key="4">
    <source>
        <dbReference type="EMBL" id="GFG90675.1"/>
    </source>
</evidence>
<dbReference type="Pfam" id="PF12484">
    <property type="entry name" value="PPE-SVP"/>
    <property type="match status" value="1"/>
</dbReference>
<dbReference type="AlphaFoldDB" id="A0A7I9YPR8"/>
<dbReference type="SUPFAM" id="SSF140459">
    <property type="entry name" value="PE/PPE dimer-like"/>
    <property type="match status" value="1"/>
</dbReference>
<evidence type="ECO:0000259" key="3">
    <source>
        <dbReference type="Pfam" id="PF12484"/>
    </source>
</evidence>
<dbReference type="Proteomes" id="UP000465360">
    <property type="component" value="Unassembled WGS sequence"/>
</dbReference>
<feature type="domain" description="PPE" evidence="2">
    <location>
        <begin position="3"/>
        <end position="165"/>
    </location>
</feature>
<evidence type="ECO:0000259" key="2">
    <source>
        <dbReference type="Pfam" id="PF00823"/>
    </source>
</evidence>
<dbReference type="Pfam" id="PF00823">
    <property type="entry name" value="PPE"/>
    <property type="match status" value="1"/>
</dbReference>
<dbReference type="PANTHER" id="PTHR46766">
    <property type="entry name" value="GLUTAMINE-RICH PROTEIN 2"/>
    <property type="match status" value="1"/>
</dbReference>
<evidence type="ECO:0000256" key="1">
    <source>
        <dbReference type="ARBA" id="ARBA00010652"/>
    </source>
</evidence>
<feature type="domain" description="PPE family C-terminal" evidence="3">
    <location>
        <begin position="321"/>
        <end position="388"/>
    </location>
</feature>
<dbReference type="EMBL" id="BLKZ01000001">
    <property type="protein sequence ID" value="GFG90675.1"/>
    <property type="molecule type" value="Genomic_DNA"/>
</dbReference>
<protein>
    <submittedName>
        <fullName evidence="4">Putative PPE family protein PPE33</fullName>
    </submittedName>
</protein>